<reference evidence="1" key="2">
    <citation type="submission" date="2023-01" db="EMBL/GenBank/DDBJ databases">
        <authorList>
            <person name="Rosani U."/>
            <person name="Delmont T.O."/>
            <person name="Gaia M."/>
            <person name="Krupovic M."/>
        </authorList>
    </citation>
    <scope>NUCLEOTIDE SEQUENCE</scope>
    <source>
        <strain evidence="1">MalacoHV2/Med/2018 153</strain>
    </source>
</reference>
<dbReference type="EMBL" id="BK063060">
    <property type="protein sequence ID" value="DBA11557.1"/>
    <property type="molecule type" value="Genomic_DNA"/>
</dbReference>
<name>A0AA48SFE5_9VIRU</name>
<evidence type="ECO:0000313" key="1">
    <source>
        <dbReference type="EMBL" id="DBA11557.1"/>
    </source>
</evidence>
<sequence length="402" mass="47192">MDSEIIYHVYNFHKDCKSTIIANLNKMQNFVILSQTLYIEVMDPQTFIAYVIRSGIDIKMYGYDILQNMGELLQKMVNGSQKLGVITKCKQFYAEYAVLLTQSFMSESNIPVWLNNYISYEDIFTTLRIFHDETCNNNLLNMEAIKYQLNADIECFNCVKDYIVTSSYSQNIHKNVLRMLEWFENLSYKESIDINKNSVPIHDLIFFMLLHEETMVRQKPLDDIHSKATLWNVCANNENRILKYSRISDVGHTEGYFAYSEYEGTTYYLLLCNDKKKNITINETNGILQLIFSRLGKMYKDSRINHEYLHPSFTYNEKFFHFSSLSNSTTGTGQVIRRMINLLSTKVDPTQSSNSNCEFIDRLPEVQNEDYEFYQTNYQNNIIDFLLWATAMVSRHSKPLIN</sequence>
<proteinExistence type="predicted"/>
<protein>
    <submittedName>
        <fullName evidence="1">ORF17</fullName>
    </submittedName>
</protein>
<organism evidence="1">
    <name type="scientific">Malaco herpesvirus 2</name>
    <dbReference type="NCBI Taxonomy" id="3031798"/>
    <lineage>
        <taxon>Viruses</taxon>
        <taxon>Duplodnaviria</taxon>
        <taxon>Heunggongvirae</taxon>
        <taxon>Peploviricota</taxon>
        <taxon>Herviviricetes</taxon>
        <taxon>Herpesvirales</taxon>
        <taxon>Malacoherpesviridae</taxon>
    </lineage>
</organism>
<accession>A0AA48SFE5</accession>
<reference evidence="1" key="1">
    <citation type="journal article" date="2023" name="Front. Mar. Sci.">
        <title>Tracing the invertebrate herpesviruses in the global sequence datasets.</title>
        <authorList>
            <person name="Rosani U."/>
            <person name="Gaia M."/>
            <person name="Delmont T.O."/>
            <person name="Krupovic M."/>
        </authorList>
    </citation>
    <scope>NUCLEOTIDE SEQUENCE</scope>
    <source>
        <strain evidence="1">MalacoHV2/Med/2018 153</strain>
    </source>
</reference>